<evidence type="ECO:0000256" key="1">
    <source>
        <dbReference type="ARBA" id="ARBA00004141"/>
    </source>
</evidence>
<evidence type="ECO:0000256" key="3">
    <source>
        <dbReference type="ARBA" id="ARBA00022692"/>
    </source>
</evidence>
<feature type="transmembrane region" description="Helical" evidence="8">
    <location>
        <begin position="522"/>
        <end position="542"/>
    </location>
</feature>
<dbReference type="InterPro" id="IPR036259">
    <property type="entry name" value="MFS_trans_sf"/>
</dbReference>
<feature type="transmembrane region" description="Helical" evidence="8">
    <location>
        <begin position="413"/>
        <end position="433"/>
    </location>
</feature>
<feature type="transmembrane region" description="Helical" evidence="8">
    <location>
        <begin position="145"/>
        <end position="166"/>
    </location>
</feature>
<keyword evidence="11" id="KW-1185">Reference proteome</keyword>
<evidence type="ECO:0000256" key="6">
    <source>
        <dbReference type="ARBA" id="ARBA00024338"/>
    </source>
</evidence>
<dbReference type="GO" id="GO:0022857">
    <property type="term" value="F:transmembrane transporter activity"/>
    <property type="evidence" value="ECO:0007669"/>
    <property type="project" value="InterPro"/>
</dbReference>
<dbReference type="GO" id="GO:0016020">
    <property type="term" value="C:membrane"/>
    <property type="evidence" value="ECO:0007669"/>
    <property type="project" value="UniProtKB-SubCell"/>
</dbReference>
<dbReference type="Gene3D" id="1.20.1250.20">
    <property type="entry name" value="MFS general substrate transporter like domains"/>
    <property type="match status" value="1"/>
</dbReference>
<feature type="transmembrane region" description="Helical" evidence="8">
    <location>
        <begin position="114"/>
        <end position="133"/>
    </location>
</feature>
<dbReference type="EMBL" id="JAKCXM010000009">
    <property type="protein sequence ID" value="KAJ0408701.1"/>
    <property type="molecule type" value="Genomic_DNA"/>
</dbReference>
<dbReference type="PROSITE" id="PS50850">
    <property type="entry name" value="MFS"/>
    <property type="match status" value="1"/>
</dbReference>
<dbReference type="PANTHER" id="PTHR23505">
    <property type="entry name" value="SPINSTER"/>
    <property type="match status" value="1"/>
</dbReference>
<dbReference type="InterPro" id="IPR044770">
    <property type="entry name" value="MFS_spinster-like"/>
</dbReference>
<keyword evidence="2" id="KW-0813">Transport</keyword>
<gene>
    <name evidence="10" type="ORF">P43SY_001925</name>
</gene>
<evidence type="ECO:0000313" key="10">
    <source>
        <dbReference type="EMBL" id="KAJ0408701.1"/>
    </source>
</evidence>
<evidence type="ECO:0000256" key="7">
    <source>
        <dbReference type="SAM" id="MobiDB-lite"/>
    </source>
</evidence>
<dbReference type="InterPro" id="IPR011701">
    <property type="entry name" value="MFS"/>
</dbReference>
<evidence type="ECO:0000256" key="8">
    <source>
        <dbReference type="SAM" id="Phobius"/>
    </source>
</evidence>
<evidence type="ECO:0000256" key="5">
    <source>
        <dbReference type="ARBA" id="ARBA00023136"/>
    </source>
</evidence>
<comment type="similarity">
    <text evidence="6">Belongs to the major facilitator superfamily. Spinster (TC 2.A.1.49) family.</text>
</comment>
<name>A0AAD5LPW8_PYTIN</name>
<keyword evidence="5 8" id="KW-0472">Membrane</keyword>
<protein>
    <recommendedName>
        <fullName evidence="9">Major facilitator superfamily (MFS) profile domain-containing protein</fullName>
    </recommendedName>
</protein>
<feature type="transmembrane region" description="Helical" evidence="8">
    <location>
        <begin position="264"/>
        <end position="281"/>
    </location>
</feature>
<feature type="region of interest" description="Disordered" evidence="7">
    <location>
        <begin position="1"/>
        <end position="38"/>
    </location>
</feature>
<evidence type="ECO:0000259" key="9">
    <source>
        <dbReference type="PROSITE" id="PS50850"/>
    </source>
</evidence>
<feature type="domain" description="Major facilitator superfamily (MFS) profile" evidence="9">
    <location>
        <begin position="49"/>
        <end position="547"/>
    </location>
</feature>
<feature type="transmembrane region" description="Helical" evidence="8">
    <location>
        <begin position="49"/>
        <end position="67"/>
    </location>
</feature>
<feature type="transmembrane region" description="Helical" evidence="8">
    <location>
        <begin position="338"/>
        <end position="359"/>
    </location>
</feature>
<sequence length="567" mass="61729">MTTAMTTATPPPSYGAADGPAPKTKAKAPRSTGDIRHAQRPQAGETDYLFKYLILTQVWMYLEAGAVPSLLEQFTRTYRLDPQEQGLLGAVVYISISIASPWCSTLFRRFCARRVLGISLLVNNLALLCFALVPTLKWYSKPLLVLMRSMIGFTQAFHCVYSPLWVHEYAPKAKKGTWMSFLQAAVPFGITLGYFAGSVTVWAASPVPSAGAPPLIDMGNATLAAALASTTSASVQAVGADLLSATTPSDIGVCHGIYCWRWPFLFQFVMVLPLSILIFFVPRSQIEIHDAQPLMLLTGDEDESSGSAVDETSHLTASGRPAESDVWENLRELFEHKVYVCIVLGLSALFFVVAGVQFWTTLYLSTNTDDSMYEIHLSYLLVAGTGPILGVFFGGWLIDRAGGYSGPYQQAKALRICMVLGLAGCLASIPVSFVHSTFAIAFFLWSMLFCGGCLLPACSGIVISSAPRRLRPLASSVAYTSYNLLGYAASNYIPGLIMNLIIHNRGDGADACDIACTYRVGFRIVLFWSVWAFCCLIGGTYFSELNRIKGEDEERRTGRRPPSGSIA</sequence>
<feature type="transmembrane region" description="Helical" evidence="8">
    <location>
        <begin position="439"/>
        <end position="463"/>
    </location>
</feature>
<evidence type="ECO:0000256" key="4">
    <source>
        <dbReference type="ARBA" id="ARBA00022989"/>
    </source>
</evidence>
<feature type="transmembrane region" description="Helical" evidence="8">
    <location>
        <begin position="87"/>
        <end position="107"/>
    </location>
</feature>
<dbReference type="AlphaFoldDB" id="A0AAD5LPW8"/>
<proteinExistence type="inferred from homology"/>
<comment type="caution">
    <text evidence="10">The sequence shown here is derived from an EMBL/GenBank/DDBJ whole genome shotgun (WGS) entry which is preliminary data.</text>
</comment>
<feature type="transmembrane region" description="Helical" evidence="8">
    <location>
        <begin position="379"/>
        <end position="401"/>
    </location>
</feature>
<comment type="subcellular location">
    <subcellularLocation>
        <location evidence="1">Membrane</location>
        <topology evidence="1">Multi-pass membrane protein</topology>
    </subcellularLocation>
</comment>
<dbReference type="Proteomes" id="UP001209570">
    <property type="component" value="Unassembled WGS sequence"/>
</dbReference>
<evidence type="ECO:0000256" key="2">
    <source>
        <dbReference type="ARBA" id="ARBA00022448"/>
    </source>
</evidence>
<keyword evidence="3 8" id="KW-0812">Transmembrane</keyword>
<evidence type="ECO:0000313" key="11">
    <source>
        <dbReference type="Proteomes" id="UP001209570"/>
    </source>
</evidence>
<dbReference type="InterPro" id="IPR020846">
    <property type="entry name" value="MFS_dom"/>
</dbReference>
<dbReference type="Pfam" id="PF07690">
    <property type="entry name" value="MFS_1"/>
    <property type="match status" value="2"/>
</dbReference>
<reference evidence="10" key="1">
    <citation type="submission" date="2021-12" db="EMBL/GenBank/DDBJ databases">
        <title>Prjna785345.</title>
        <authorList>
            <person name="Rujirawat T."/>
            <person name="Krajaejun T."/>
        </authorList>
    </citation>
    <scope>NUCLEOTIDE SEQUENCE</scope>
    <source>
        <strain evidence="10">Pi057C3</strain>
    </source>
</reference>
<keyword evidence="4 8" id="KW-1133">Transmembrane helix</keyword>
<dbReference type="PANTHER" id="PTHR23505:SF9">
    <property type="entry name" value="PROTEIN, PUTATIVE-RELATED"/>
    <property type="match status" value="1"/>
</dbReference>
<organism evidence="10 11">
    <name type="scientific">Pythium insidiosum</name>
    <name type="common">Pythiosis disease agent</name>
    <dbReference type="NCBI Taxonomy" id="114742"/>
    <lineage>
        <taxon>Eukaryota</taxon>
        <taxon>Sar</taxon>
        <taxon>Stramenopiles</taxon>
        <taxon>Oomycota</taxon>
        <taxon>Peronosporomycetes</taxon>
        <taxon>Pythiales</taxon>
        <taxon>Pythiaceae</taxon>
        <taxon>Pythium</taxon>
    </lineage>
</organism>
<feature type="transmembrane region" description="Helical" evidence="8">
    <location>
        <begin position="484"/>
        <end position="502"/>
    </location>
</feature>
<accession>A0AAD5LPW8</accession>
<dbReference type="SUPFAM" id="SSF103473">
    <property type="entry name" value="MFS general substrate transporter"/>
    <property type="match status" value="1"/>
</dbReference>
<feature type="transmembrane region" description="Helical" evidence="8">
    <location>
        <begin position="178"/>
        <end position="204"/>
    </location>
</feature>